<feature type="transmembrane region" description="Helical" evidence="1">
    <location>
        <begin position="30"/>
        <end position="49"/>
    </location>
</feature>
<sequence>MRHYLIASHKHTLGDRLNAAAKRRNRQKKAAWGVMLMVMLYVVLSLQQAHAVVPYRSPEDYGPSLEARNHLPACRRAAMETMAAMTKTNGVAGGGKIESESFVQRADAEYFRFVMRSGTREVLIICDGHAGVIRRQIDIWGDL</sequence>
<protein>
    <submittedName>
        <fullName evidence="2">Uncharacterized protein</fullName>
    </submittedName>
</protein>
<name>A0ABW8Z6G7_9BURK</name>
<keyword evidence="1" id="KW-1133">Transmembrane helix</keyword>
<evidence type="ECO:0000313" key="2">
    <source>
        <dbReference type="EMBL" id="MFL9878619.1"/>
    </source>
</evidence>
<reference evidence="2 3" key="1">
    <citation type="journal article" date="2024" name="Chem. Sci.">
        <title>Discovery of megapolipeptins by genome mining of a Burkholderiales bacteria collection.</title>
        <authorList>
            <person name="Paulo B.S."/>
            <person name="Recchia M.J.J."/>
            <person name="Lee S."/>
            <person name="Fergusson C.H."/>
            <person name="Romanowski S.B."/>
            <person name="Hernandez A."/>
            <person name="Krull N."/>
            <person name="Liu D.Y."/>
            <person name="Cavanagh H."/>
            <person name="Bos A."/>
            <person name="Gray C.A."/>
            <person name="Murphy B.T."/>
            <person name="Linington R.G."/>
            <person name="Eustaquio A.S."/>
        </authorList>
    </citation>
    <scope>NUCLEOTIDE SEQUENCE [LARGE SCALE GENOMIC DNA]</scope>
    <source>
        <strain evidence="2 3">RL21-008-BIB-B</strain>
    </source>
</reference>
<keyword evidence="1" id="KW-0812">Transmembrane</keyword>
<accession>A0ABW8Z6G7</accession>
<proteinExistence type="predicted"/>
<organism evidence="2 3">
    <name type="scientific">Herbaspirillum rhizosphaerae</name>
    <dbReference type="NCBI Taxonomy" id="346179"/>
    <lineage>
        <taxon>Bacteria</taxon>
        <taxon>Pseudomonadati</taxon>
        <taxon>Pseudomonadota</taxon>
        <taxon>Betaproteobacteria</taxon>
        <taxon>Burkholderiales</taxon>
        <taxon>Oxalobacteraceae</taxon>
        <taxon>Herbaspirillum</taxon>
    </lineage>
</organism>
<dbReference type="RefSeq" id="WP_408167614.1">
    <property type="nucleotide sequence ID" value="NZ_JAQQFR010000005.1"/>
</dbReference>
<evidence type="ECO:0000313" key="3">
    <source>
        <dbReference type="Proteomes" id="UP001629214"/>
    </source>
</evidence>
<dbReference type="Proteomes" id="UP001629214">
    <property type="component" value="Unassembled WGS sequence"/>
</dbReference>
<comment type="caution">
    <text evidence="2">The sequence shown here is derived from an EMBL/GenBank/DDBJ whole genome shotgun (WGS) entry which is preliminary data.</text>
</comment>
<evidence type="ECO:0000256" key="1">
    <source>
        <dbReference type="SAM" id="Phobius"/>
    </source>
</evidence>
<keyword evidence="1" id="KW-0472">Membrane</keyword>
<dbReference type="EMBL" id="JAQQFR010000005">
    <property type="protein sequence ID" value="MFL9878619.1"/>
    <property type="molecule type" value="Genomic_DNA"/>
</dbReference>
<keyword evidence="3" id="KW-1185">Reference proteome</keyword>
<gene>
    <name evidence="2" type="ORF">PQR63_09515</name>
</gene>